<dbReference type="EMBL" id="LSMT01000003">
    <property type="protein sequence ID" value="PFX34560.1"/>
    <property type="molecule type" value="Genomic_DNA"/>
</dbReference>
<gene>
    <name evidence="3" type="ORF">AWC38_SpisGene519</name>
</gene>
<protein>
    <recommendedName>
        <fullName evidence="2">STI1 domain-containing protein</fullName>
    </recommendedName>
</protein>
<dbReference type="SMART" id="SM00727">
    <property type="entry name" value="STI1"/>
    <property type="match status" value="2"/>
</dbReference>
<organism evidence="3 4">
    <name type="scientific">Stylophora pistillata</name>
    <name type="common">Smooth cauliflower coral</name>
    <dbReference type="NCBI Taxonomy" id="50429"/>
    <lineage>
        <taxon>Eukaryota</taxon>
        <taxon>Metazoa</taxon>
        <taxon>Cnidaria</taxon>
        <taxon>Anthozoa</taxon>
        <taxon>Hexacorallia</taxon>
        <taxon>Scleractinia</taxon>
        <taxon>Astrocoeniina</taxon>
        <taxon>Pocilloporidae</taxon>
        <taxon>Stylophora</taxon>
    </lineage>
</organism>
<evidence type="ECO:0000313" key="3">
    <source>
        <dbReference type="EMBL" id="PFX34560.1"/>
    </source>
</evidence>
<feature type="region of interest" description="Disordered" evidence="1">
    <location>
        <begin position="1"/>
        <end position="24"/>
    </location>
</feature>
<dbReference type="Proteomes" id="UP000225706">
    <property type="component" value="Unassembled WGS sequence"/>
</dbReference>
<sequence>MAEGSSAGLHLDEDSDVPPLEDMSELINQVNKLRENVTANPSCDQSVTTEDMQPKKKAVSSQGHKSAQNEKAFGGFKKGFLMNSKPKKETSNPMSKPIKKDADIPVIKPRNPKQKGMEIQEVQEAMKSSGEPSLEDKDWVTEDLLKIVQHEPALLNRLMDPKFRAALEQVETDPVKALSMLQKDPEMQKVMQEFGGLIGDYFTALGDSYAKAKVNGAQGSDIGMTERSRTSQQTAVPPSPEDEAKMRDILSDPEVMEVLQDHQIQRLLPMMKNNPEAAQLEVNKATPEMRAKLQKLVEVGLLGFAQ</sequence>
<evidence type="ECO:0000256" key="1">
    <source>
        <dbReference type="SAM" id="MobiDB-lite"/>
    </source>
</evidence>
<dbReference type="STRING" id="50429.A0A2B4T098"/>
<dbReference type="InterPro" id="IPR006636">
    <property type="entry name" value="STI1_HS-bd"/>
</dbReference>
<proteinExistence type="predicted"/>
<feature type="compositionally biased region" description="Polar residues" evidence="1">
    <location>
        <begin position="36"/>
        <end position="51"/>
    </location>
</feature>
<accession>A0A2B4T098</accession>
<feature type="domain" description="STI1" evidence="2">
    <location>
        <begin position="151"/>
        <end position="191"/>
    </location>
</feature>
<dbReference type="AlphaFoldDB" id="A0A2B4T098"/>
<evidence type="ECO:0000259" key="2">
    <source>
        <dbReference type="SMART" id="SM00727"/>
    </source>
</evidence>
<feature type="region of interest" description="Disordered" evidence="1">
    <location>
        <begin position="36"/>
        <end position="118"/>
    </location>
</feature>
<comment type="caution">
    <text evidence="3">The sequence shown here is derived from an EMBL/GenBank/DDBJ whole genome shotgun (WGS) entry which is preliminary data.</text>
</comment>
<feature type="domain" description="STI1" evidence="2">
    <location>
        <begin position="243"/>
        <end position="281"/>
    </location>
</feature>
<name>A0A2B4T098_STYPI</name>
<dbReference type="Gene3D" id="1.10.260.100">
    <property type="match status" value="2"/>
</dbReference>
<evidence type="ECO:0000313" key="4">
    <source>
        <dbReference type="Proteomes" id="UP000225706"/>
    </source>
</evidence>
<reference evidence="4" key="1">
    <citation type="journal article" date="2017" name="bioRxiv">
        <title>Comparative analysis of the genomes of Stylophora pistillata and Acropora digitifera provides evidence for extensive differences between species of corals.</title>
        <authorList>
            <person name="Voolstra C.R."/>
            <person name="Li Y."/>
            <person name="Liew Y.J."/>
            <person name="Baumgarten S."/>
            <person name="Zoccola D."/>
            <person name="Flot J.-F."/>
            <person name="Tambutte S."/>
            <person name="Allemand D."/>
            <person name="Aranda M."/>
        </authorList>
    </citation>
    <scope>NUCLEOTIDE SEQUENCE [LARGE SCALE GENOMIC DNA]</scope>
</reference>
<feature type="region of interest" description="Disordered" evidence="1">
    <location>
        <begin position="218"/>
        <end position="244"/>
    </location>
</feature>
<keyword evidence="4" id="KW-1185">Reference proteome</keyword>
<dbReference type="OrthoDB" id="71407at2759"/>